<evidence type="ECO:0000259" key="1">
    <source>
        <dbReference type="Pfam" id="PF07693"/>
    </source>
</evidence>
<dbReference type="InterPro" id="IPR011646">
    <property type="entry name" value="KAP_P-loop"/>
</dbReference>
<dbReference type="AlphaFoldDB" id="A0A644U4V5"/>
<gene>
    <name evidence="2" type="ORF">SDC9_19766</name>
</gene>
<protein>
    <recommendedName>
        <fullName evidence="1">KAP NTPase domain-containing protein</fullName>
    </recommendedName>
</protein>
<dbReference type="SUPFAM" id="SSF52540">
    <property type="entry name" value="P-loop containing nucleoside triphosphate hydrolases"/>
    <property type="match status" value="1"/>
</dbReference>
<dbReference type="Pfam" id="PF07693">
    <property type="entry name" value="KAP_NTPase"/>
    <property type="match status" value="1"/>
</dbReference>
<dbReference type="InterPro" id="IPR027417">
    <property type="entry name" value="P-loop_NTPase"/>
</dbReference>
<organism evidence="2">
    <name type="scientific">bioreactor metagenome</name>
    <dbReference type="NCBI Taxonomy" id="1076179"/>
    <lineage>
        <taxon>unclassified sequences</taxon>
        <taxon>metagenomes</taxon>
        <taxon>ecological metagenomes</taxon>
    </lineage>
</organism>
<feature type="domain" description="KAP NTPase" evidence="1">
    <location>
        <begin position="15"/>
        <end position="252"/>
    </location>
</feature>
<accession>A0A644U4V5</accession>
<name>A0A644U4V5_9ZZZZ</name>
<evidence type="ECO:0000313" key="2">
    <source>
        <dbReference type="EMBL" id="MPL73957.1"/>
    </source>
</evidence>
<comment type="caution">
    <text evidence="2">The sequence shown here is derived from an EMBL/GenBank/DDBJ whole genome shotgun (WGS) entry which is preliminary data.</text>
</comment>
<dbReference type="EMBL" id="VSSQ01000077">
    <property type="protein sequence ID" value="MPL73957.1"/>
    <property type="molecule type" value="Genomic_DNA"/>
</dbReference>
<dbReference type="Gene3D" id="3.40.50.300">
    <property type="entry name" value="P-loop containing nucleotide triphosphate hydrolases"/>
    <property type="match status" value="1"/>
</dbReference>
<proteinExistence type="predicted"/>
<sequence>MLLSLRKKIIKMQNKHISQFLNYYIGLSNPQYAVFLKGKWGSGKTHFINKFVNKRTQNKIKFIKISLFGLKDISEINYKILFNLININEDTFFNNSFSLVAKSLDSFGKKLNLSAKDIPIEKIINKLKYELIFIFDDLERTNMSLSDVLGYINNFVEHQSYKVILIANEEELEKTEKYTQIKEKLIGKTFEFISDANSAYDTFLGELENENKINENILKKEKVNILELFEKSQSNNLRALRQTLLDFERLYDEVLVNHQAKEELIKDILYWFFLFSFEIRQGNNDILDLKKFSEEYYSLLLNNEKREEAKETKYKIYLNKYHFSDNYSVIISFDLWKEILLNSNIKKEDINLELKNSKYYFDESTPSWKKLSSYYNLEDKEFEELLEDVYKEFCKNNYKEYKQFKLIASMLLFFQENSLLDVKLEKLTDLTKKNFQHLFDKGIFNFKDIYSNNDRLFTDKHYYNIGYFEGENFNIISDFINSFLKEKELETLKDDTKLIIEYIEKKDGKSIFNLLEGYNNIYKFDYKNRPILEYIEVDDFFNALLKTNGTTMYYLGGTIKDRYILGKNELLCEKKFLEELLNKIDNYLKDNKYKLSSYNLEKEIKENILIALEEIKKRERLGETN</sequence>
<reference evidence="2" key="1">
    <citation type="submission" date="2019-08" db="EMBL/GenBank/DDBJ databases">
        <authorList>
            <person name="Kucharzyk K."/>
            <person name="Murdoch R.W."/>
            <person name="Higgins S."/>
            <person name="Loffler F."/>
        </authorList>
    </citation>
    <scope>NUCLEOTIDE SEQUENCE</scope>
</reference>